<comment type="similarity">
    <text evidence="6">Belongs to the arabinose isomerase family.</text>
</comment>
<feature type="binding site" evidence="6">
    <location>
        <position position="352"/>
    </location>
    <ligand>
        <name>Mn(2+)</name>
        <dbReference type="ChEBI" id="CHEBI:29035"/>
    </ligand>
</feature>
<organism evidence="10 11">
    <name type="scientific">Reinekea blandensis MED297</name>
    <dbReference type="NCBI Taxonomy" id="314283"/>
    <lineage>
        <taxon>Bacteria</taxon>
        <taxon>Pseudomonadati</taxon>
        <taxon>Pseudomonadota</taxon>
        <taxon>Gammaproteobacteria</taxon>
        <taxon>Oceanospirillales</taxon>
        <taxon>Saccharospirillaceae</taxon>
        <taxon>Reinekea</taxon>
    </lineage>
</organism>
<dbReference type="PANTHER" id="PTHR38464:SF1">
    <property type="entry name" value="L-ARABINOSE ISOMERASE"/>
    <property type="match status" value="1"/>
</dbReference>
<dbReference type="GO" id="GO:0030145">
    <property type="term" value="F:manganese ion binding"/>
    <property type="evidence" value="ECO:0007669"/>
    <property type="project" value="UniProtKB-UniRule"/>
</dbReference>
<feature type="domain" description="L-arabinose isomerase central" evidence="9">
    <location>
        <begin position="197"/>
        <end position="342"/>
    </location>
</feature>
<dbReference type="Pfam" id="PF11762">
    <property type="entry name" value="Arabinose_Iso_C"/>
    <property type="match status" value="1"/>
</dbReference>
<evidence type="ECO:0000256" key="1">
    <source>
        <dbReference type="ARBA" id="ARBA00022723"/>
    </source>
</evidence>
<keyword evidence="4 6" id="KW-0413">Isomerase</keyword>
<evidence type="ECO:0000313" key="11">
    <source>
        <dbReference type="Proteomes" id="UP000005953"/>
    </source>
</evidence>
<dbReference type="InterPro" id="IPR003762">
    <property type="entry name" value="Lara_isomerase"/>
</dbReference>
<dbReference type="InterPro" id="IPR004216">
    <property type="entry name" value="Fuc/Ara_isomerase_C"/>
</dbReference>
<evidence type="ECO:0000256" key="6">
    <source>
        <dbReference type="HAMAP-Rule" id="MF_00519"/>
    </source>
</evidence>
<dbReference type="Gene3D" id="3.40.50.10940">
    <property type="match status" value="1"/>
</dbReference>
<keyword evidence="1 6" id="KW-0479">Metal-binding</keyword>
<evidence type="ECO:0000313" key="10">
    <source>
        <dbReference type="EMBL" id="EAR09208.1"/>
    </source>
</evidence>
<evidence type="ECO:0000256" key="3">
    <source>
        <dbReference type="ARBA" id="ARBA00023211"/>
    </source>
</evidence>
<comment type="pathway">
    <text evidence="6">Carbohydrate degradation; L-arabinose degradation via L-ribulose; D-xylulose 5-phosphate from L-arabinose (bacterial route): step 1/3.</text>
</comment>
<dbReference type="STRING" id="314283.MED297_06993"/>
<comment type="catalytic activity">
    <reaction evidence="6">
        <text>beta-L-arabinopyranose = L-ribulose</text>
        <dbReference type="Rhea" id="RHEA:14821"/>
        <dbReference type="ChEBI" id="CHEBI:16880"/>
        <dbReference type="ChEBI" id="CHEBI:40886"/>
        <dbReference type="EC" id="5.3.1.4"/>
    </reaction>
</comment>
<dbReference type="InterPro" id="IPR055390">
    <property type="entry name" value="AraA_central"/>
</dbReference>
<evidence type="ECO:0000256" key="5">
    <source>
        <dbReference type="ARBA" id="ARBA00023277"/>
    </source>
</evidence>
<dbReference type="InterPro" id="IPR024664">
    <property type="entry name" value="Ara_Isoase_C"/>
</dbReference>
<name>A4BF95_9GAMM</name>
<comment type="function">
    <text evidence="6">Catalyzes the conversion of L-arabinose to L-ribulose.</text>
</comment>
<dbReference type="InterPro" id="IPR038583">
    <property type="entry name" value="AraA_N_sf"/>
</dbReference>
<dbReference type="GO" id="GO:0019569">
    <property type="term" value="P:L-arabinose catabolic process to D-xylulose 5-phosphate"/>
    <property type="evidence" value="ECO:0007669"/>
    <property type="project" value="UniProtKB-UniRule"/>
</dbReference>
<keyword evidence="2 6" id="KW-0054">Arabinose catabolism</keyword>
<reference evidence="10 11" key="1">
    <citation type="submission" date="2006-02" db="EMBL/GenBank/DDBJ databases">
        <authorList>
            <person name="Pinhassi J."/>
            <person name="Pedros-Alio C."/>
            <person name="Ferriera S."/>
            <person name="Johnson J."/>
            <person name="Kravitz S."/>
            <person name="Halpern A."/>
            <person name="Remington K."/>
            <person name="Beeson K."/>
            <person name="Tran B."/>
            <person name="Rogers Y.-H."/>
            <person name="Friedman R."/>
            <person name="Venter J.C."/>
        </authorList>
    </citation>
    <scope>NUCLEOTIDE SEQUENCE [LARGE SCALE GENOMIC DNA]</scope>
    <source>
        <strain evidence="10 11">MED297</strain>
    </source>
</reference>
<feature type="binding site" evidence="6">
    <location>
        <position position="325"/>
    </location>
    <ligand>
        <name>Mn(2+)</name>
        <dbReference type="ChEBI" id="CHEBI:29035"/>
    </ligand>
</feature>
<proteinExistence type="inferred from homology"/>
<gene>
    <name evidence="6" type="primary">araA</name>
    <name evidence="10" type="ORF">MED297_06993</name>
</gene>
<evidence type="ECO:0000256" key="4">
    <source>
        <dbReference type="ARBA" id="ARBA00023235"/>
    </source>
</evidence>
<dbReference type="PIRSF" id="PIRSF001478">
    <property type="entry name" value="L-ara_isomerase"/>
    <property type="match status" value="1"/>
</dbReference>
<evidence type="ECO:0000256" key="2">
    <source>
        <dbReference type="ARBA" id="ARBA00022935"/>
    </source>
</evidence>
<dbReference type="NCBIfam" id="NF002795">
    <property type="entry name" value="PRK02929.1"/>
    <property type="match status" value="1"/>
</dbReference>
<keyword evidence="5 6" id="KW-0119">Carbohydrate metabolism</keyword>
<dbReference type="HOGENOM" id="CLU_045663_0_0_6"/>
<dbReference type="UniPathway" id="UPA00145">
    <property type="reaction ID" value="UER00565"/>
</dbReference>
<accession>A4BF95</accession>
<dbReference type="EC" id="5.3.1.4" evidence="6"/>
<protein>
    <recommendedName>
        <fullName evidence="6">L-arabinose isomerase</fullName>
        <ecNumber evidence="6">5.3.1.4</ecNumber>
    </recommendedName>
</protein>
<dbReference type="Pfam" id="PF24856">
    <property type="entry name" value="AraA_central"/>
    <property type="match status" value="1"/>
</dbReference>
<sequence length="508" mass="56639">MSGGAGHFQSSMPSFITGWENIMTTSANIWFITGSQHLYGEKVLQQVTANSQQLVAGLNDTASLPLPLEFKSIATTPEEIYSLCLAATADENCQGVVLWMHTFSPAKMWIKGLQALQKPWMHLHTQFNAELPWQSIDMDFMNLNQSAHGCREFGFIGTRMGERRFVTAGHWTDPAVHQDISDWMRAVIGWNEGRNLKVARFGDNMRQVAVTEGDKVAAQMQFGYEVHAYGVGKLVAYCDAVSDEDIARKIDEYGSDYEFAFSLDDSDKLTRLQNDARLEIAMERFLTDHNCKAFTNTFEDLTGLTNLPGLATQRLMAKGYGYGGEGDWKTSAMVRILKAMSVGLEGGTSFMEDYTYHFGEKAQVLGAHMLEVCPSITTQKPVLDIQRHTIGCKADIARLIFSAKAGPSRNLTKIDMGDRFRFVLNELDTVDPTDTLPHLPVAHALWEPQPDLRTSATAWILAGGAHHSAYTQSVTTEVLDIYADLVDVEMVTIDNSTNIRDLRRQLKN</sequence>
<dbReference type="InterPro" id="IPR055389">
    <property type="entry name" value="AraA_N"/>
</dbReference>
<feature type="binding site" evidence="6">
    <location>
        <position position="467"/>
    </location>
    <ligand>
        <name>Mn(2+)</name>
        <dbReference type="ChEBI" id="CHEBI:29035"/>
    </ligand>
</feature>
<dbReference type="CDD" id="cd03557">
    <property type="entry name" value="L-arabinose_isomerase"/>
    <property type="match status" value="1"/>
</dbReference>
<comment type="caution">
    <text evidence="10">The sequence shown here is derived from an EMBL/GenBank/DDBJ whole genome shotgun (WGS) entry which is preliminary data.</text>
</comment>
<dbReference type="GO" id="GO:0005829">
    <property type="term" value="C:cytosol"/>
    <property type="evidence" value="ECO:0007669"/>
    <property type="project" value="TreeGrafter"/>
</dbReference>
<evidence type="ECO:0000259" key="7">
    <source>
        <dbReference type="Pfam" id="PF02610"/>
    </source>
</evidence>
<dbReference type="EMBL" id="AAOE01000012">
    <property type="protein sequence ID" value="EAR09208.1"/>
    <property type="molecule type" value="Genomic_DNA"/>
</dbReference>
<dbReference type="Proteomes" id="UP000005953">
    <property type="component" value="Unassembled WGS sequence"/>
</dbReference>
<dbReference type="GO" id="GO:0008733">
    <property type="term" value="F:L-arabinose isomerase activity"/>
    <property type="evidence" value="ECO:0007669"/>
    <property type="project" value="UniProtKB-UniRule"/>
</dbReference>
<dbReference type="AlphaFoldDB" id="A4BF95"/>
<comment type="cofactor">
    <cofactor evidence="6">
        <name>Mn(2+)</name>
        <dbReference type="ChEBI" id="CHEBI:29035"/>
    </cofactor>
    <text evidence="6">Binds 1 Mn(2+) ion per subunit.</text>
</comment>
<evidence type="ECO:0000259" key="9">
    <source>
        <dbReference type="Pfam" id="PF24856"/>
    </source>
</evidence>
<dbReference type="Pfam" id="PF02610">
    <property type="entry name" value="AraA_N"/>
    <property type="match status" value="1"/>
</dbReference>
<dbReference type="SUPFAM" id="SSF53743">
    <property type="entry name" value="FucI/AraA N-terminal and middle domains"/>
    <property type="match status" value="1"/>
</dbReference>
<feature type="domain" description="L-arabinose isomerase N-terminal" evidence="7">
    <location>
        <begin position="28"/>
        <end position="192"/>
    </location>
</feature>
<evidence type="ECO:0000259" key="8">
    <source>
        <dbReference type="Pfam" id="PF11762"/>
    </source>
</evidence>
<dbReference type="InterPro" id="IPR009015">
    <property type="entry name" value="Fucose_isomerase_N/cen_sf"/>
</dbReference>
<feature type="domain" description="L-arabinose isomerase C-terminal" evidence="8">
    <location>
        <begin position="347"/>
        <end position="489"/>
    </location>
</feature>
<keyword evidence="3 6" id="KW-0464">Manganese</keyword>
<dbReference type="PANTHER" id="PTHR38464">
    <property type="entry name" value="L-ARABINOSE ISOMERASE"/>
    <property type="match status" value="1"/>
</dbReference>
<dbReference type="SUPFAM" id="SSF50443">
    <property type="entry name" value="FucI/AraA C-terminal domain-like"/>
    <property type="match status" value="1"/>
</dbReference>
<dbReference type="HAMAP" id="MF_00519">
    <property type="entry name" value="Arabinose_Isome"/>
    <property type="match status" value="1"/>
</dbReference>
<feature type="binding site" evidence="6">
    <location>
        <position position="368"/>
    </location>
    <ligand>
        <name>Mn(2+)</name>
        <dbReference type="ChEBI" id="CHEBI:29035"/>
    </ligand>
</feature>
<keyword evidence="11" id="KW-1185">Reference proteome</keyword>